<dbReference type="EMBL" id="JAQLXW010000008">
    <property type="protein sequence ID" value="MDB8003800.1"/>
    <property type="molecule type" value="Genomic_DNA"/>
</dbReference>
<organism evidence="1 3">
    <name type="scientific">[Eubacterium] siraeum</name>
    <dbReference type="NCBI Taxonomy" id="39492"/>
    <lineage>
        <taxon>Bacteria</taxon>
        <taxon>Bacillati</taxon>
        <taxon>Bacillota</taxon>
        <taxon>Clostridia</taxon>
        <taxon>Eubacteriales</taxon>
        <taxon>Oscillospiraceae</taxon>
        <taxon>Oscillospiraceae incertae sedis</taxon>
    </lineage>
</organism>
<accession>A0A174Z8C2</accession>
<dbReference type="STRING" id="39492.ERS852540_00720"/>
<reference evidence="1 3" key="1">
    <citation type="submission" date="2015-09" db="EMBL/GenBank/DDBJ databases">
        <authorList>
            <consortium name="Pathogen Informatics"/>
        </authorList>
    </citation>
    <scope>NUCLEOTIDE SEQUENCE [LARGE SCALE GENOMIC DNA]</scope>
    <source>
        <strain evidence="1 3">2789STDY5834928</strain>
    </source>
</reference>
<evidence type="ECO:0000313" key="2">
    <source>
        <dbReference type="EMBL" id="MDB8003800.1"/>
    </source>
</evidence>
<evidence type="ECO:0000313" key="3">
    <source>
        <dbReference type="Proteomes" id="UP000095662"/>
    </source>
</evidence>
<dbReference type="EMBL" id="CZBY01000004">
    <property type="protein sequence ID" value="CUQ83603.1"/>
    <property type="molecule type" value="Genomic_DNA"/>
</dbReference>
<dbReference type="AlphaFoldDB" id="A0A174Z8C2"/>
<reference evidence="2" key="2">
    <citation type="submission" date="2023-01" db="EMBL/GenBank/DDBJ databases">
        <title>Human gut microbiome strain richness.</title>
        <authorList>
            <person name="Chen-Liaw A."/>
        </authorList>
    </citation>
    <scope>NUCLEOTIDE SEQUENCE</scope>
    <source>
        <strain evidence="2">1001283st1_G1_1001283B150217_161031</strain>
    </source>
</reference>
<evidence type="ECO:0000313" key="1">
    <source>
        <dbReference type="EMBL" id="CUQ83603.1"/>
    </source>
</evidence>
<dbReference type="Proteomes" id="UP001210809">
    <property type="component" value="Unassembled WGS sequence"/>
</dbReference>
<gene>
    <name evidence="1" type="ORF">ERS852540_00720</name>
    <name evidence="2" type="ORF">PNE09_06935</name>
</gene>
<dbReference type="Proteomes" id="UP000095662">
    <property type="component" value="Unassembled WGS sequence"/>
</dbReference>
<name>A0A174Z8C2_9FIRM</name>
<protein>
    <submittedName>
        <fullName evidence="1">Uncharacterized protein</fullName>
    </submittedName>
</protein>
<proteinExistence type="predicted"/>
<sequence length="70" mass="7953">MKKKLFGNNIKPSCKYCELGTAMGDDKIQCSKFGVVKSYDSCKKFVYSPLKRIPKKEIQLANSDVNNINF</sequence>
<dbReference type="OrthoDB" id="1919300at2"/>